<dbReference type="Proteomes" id="UP000605568">
    <property type="component" value="Unassembled WGS sequence"/>
</dbReference>
<evidence type="ECO:0000313" key="1">
    <source>
        <dbReference type="EMBL" id="GHH32193.1"/>
    </source>
</evidence>
<keyword evidence="2" id="KW-1185">Reference proteome</keyword>
<comment type="caution">
    <text evidence="1">The sequence shown here is derived from an EMBL/GenBank/DDBJ whole genome shotgun (WGS) entry which is preliminary data.</text>
</comment>
<accession>A0ABQ3M5X8</accession>
<evidence type="ECO:0000313" key="2">
    <source>
        <dbReference type="Proteomes" id="UP000605568"/>
    </source>
</evidence>
<proteinExistence type="predicted"/>
<name>A0ABQ3M5X8_9PSEU</name>
<protein>
    <submittedName>
        <fullName evidence="1">Uncharacterized protein</fullName>
    </submittedName>
</protein>
<sequence>MNMQFSPTVVDEYVNATEGYYTLMRILHLGPHTVRVRVHREVELEPCFAAAEVLSADMAWTLLVTHHPECWFDRTATPFKHINVKSELEQLADGLMQRVQDILVKAIAIPEHVLDVVGAMLAMAYGSTGEHVITPDDVKWAKANGGPFRAIDRRDGSVLLTKAHRCDCPLLASEGDDPCDGKCQAAAQAAGGDPSRN</sequence>
<gene>
    <name evidence="1" type="ORF">GCM10017774_12730</name>
</gene>
<organism evidence="1 2">
    <name type="scientific">Lentzea cavernae</name>
    <dbReference type="NCBI Taxonomy" id="2020703"/>
    <lineage>
        <taxon>Bacteria</taxon>
        <taxon>Bacillati</taxon>
        <taxon>Actinomycetota</taxon>
        <taxon>Actinomycetes</taxon>
        <taxon>Pseudonocardiales</taxon>
        <taxon>Pseudonocardiaceae</taxon>
        <taxon>Lentzea</taxon>
    </lineage>
</organism>
<reference evidence="2" key="1">
    <citation type="journal article" date="2019" name="Int. J. Syst. Evol. Microbiol.">
        <title>The Global Catalogue of Microorganisms (GCM) 10K type strain sequencing project: providing services to taxonomists for standard genome sequencing and annotation.</title>
        <authorList>
            <consortium name="The Broad Institute Genomics Platform"/>
            <consortium name="The Broad Institute Genome Sequencing Center for Infectious Disease"/>
            <person name="Wu L."/>
            <person name="Ma J."/>
        </authorList>
    </citation>
    <scope>NUCLEOTIDE SEQUENCE [LARGE SCALE GENOMIC DNA]</scope>
    <source>
        <strain evidence="2">CGMCC 4.7367</strain>
    </source>
</reference>
<dbReference type="EMBL" id="BNAR01000002">
    <property type="protein sequence ID" value="GHH32193.1"/>
    <property type="molecule type" value="Genomic_DNA"/>
</dbReference>